<evidence type="ECO:0008006" key="3">
    <source>
        <dbReference type="Google" id="ProtNLM"/>
    </source>
</evidence>
<evidence type="ECO:0000313" key="1">
    <source>
        <dbReference type="EMBL" id="KKR05565.1"/>
    </source>
</evidence>
<accession>A0A0G0Q577</accession>
<name>A0A0G0Q577_9BACT</name>
<comment type="caution">
    <text evidence="1">The sequence shown here is derived from an EMBL/GenBank/DDBJ whole genome shotgun (WGS) entry which is preliminary data.</text>
</comment>
<organism evidence="1 2">
    <name type="scientific">candidate division WS6 bacterium GW2011_GWF2_39_15</name>
    <dbReference type="NCBI Taxonomy" id="1619100"/>
    <lineage>
        <taxon>Bacteria</taxon>
        <taxon>Candidatus Dojkabacteria</taxon>
    </lineage>
</organism>
<dbReference type="AlphaFoldDB" id="A0A0G0Q577"/>
<dbReference type="Proteomes" id="UP000034799">
    <property type="component" value="Unassembled WGS sequence"/>
</dbReference>
<protein>
    <recommendedName>
        <fullName evidence="3">SIR2-like domain-containing protein</fullName>
    </recommendedName>
</protein>
<gene>
    <name evidence="1" type="ORF">UT34_C0002G0072</name>
</gene>
<evidence type="ECO:0000313" key="2">
    <source>
        <dbReference type="Proteomes" id="UP000034799"/>
    </source>
</evidence>
<reference evidence="1 2" key="1">
    <citation type="journal article" date="2015" name="Nature">
        <title>rRNA introns, odd ribosomes, and small enigmatic genomes across a large radiation of phyla.</title>
        <authorList>
            <person name="Brown C.T."/>
            <person name="Hug L.A."/>
            <person name="Thomas B.C."/>
            <person name="Sharon I."/>
            <person name="Castelle C.J."/>
            <person name="Singh A."/>
            <person name="Wilkins M.J."/>
            <person name="Williams K.H."/>
            <person name="Banfield J.F."/>
        </authorList>
    </citation>
    <scope>NUCLEOTIDE SEQUENCE [LARGE SCALE GENOMIC DNA]</scope>
</reference>
<dbReference type="EMBL" id="LBWK01000002">
    <property type="protein sequence ID" value="KKR05565.1"/>
    <property type="molecule type" value="Genomic_DNA"/>
</dbReference>
<sequence length="303" mass="34647">MINVETILVLGAGSSIPYGFPSGEQLVQEMLLKMSSDKYVKEKLKNISQPIIDDLRLTLESPLNASIDILIGRKKSLSEITRTVLADIIHQKEVEHYNYSMLGRNQVDEYGQQHTNEDQWYLPFFDKVIDTDITNLLNSKLTIFTLNYDRSLEYSLLKEIPIALGTETKPLVLDYINRNNIIHINGSLGKLKAIEDYKLEVQAGKIKTIYDEDKEFNDLYWQGYIKDKIVSAKNIIFMGTAYHDLVLTKIFGDPGKLSNKTILGSCFELSPNDRKRATQKWGIELIDSSYKNMSLIKHLDLFG</sequence>
<proteinExistence type="predicted"/>